<dbReference type="OrthoDB" id="1929813at2759"/>
<gene>
    <name evidence="2" type="ORF">HHK36_018269</name>
</gene>
<evidence type="ECO:0000256" key="1">
    <source>
        <dbReference type="SAM" id="MobiDB-lite"/>
    </source>
</evidence>
<feature type="region of interest" description="Disordered" evidence="1">
    <location>
        <begin position="444"/>
        <end position="478"/>
    </location>
</feature>
<feature type="compositionally biased region" description="Low complexity" evidence="1">
    <location>
        <begin position="458"/>
        <end position="469"/>
    </location>
</feature>
<feature type="region of interest" description="Disordered" evidence="1">
    <location>
        <begin position="306"/>
        <end position="330"/>
    </location>
</feature>
<comment type="caution">
    <text evidence="2">The sequence shown here is derived from an EMBL/GenBank/DDBJ whole genome shotgun (WGS) entry which is preliminary data.</text>
</comment>
<organism evidence="2 3">
    <name type="scientific">Tetracentron sinense</name>
    <name type="common">Spur-leaf</name>
    <dbReference type="NCBI Taxonomy" id="13715"/>
    <lineage>
        <taxon>Eukaryota</taxon>
        <taxon>Viridiplantae</taxon>
        <taxon>Streptophyta</taxon>
        <taxon>Embryophyta</taxon>
        <taxon>Tracheophyta</taxon>
        <taxon>Spermatophyta</taxon>
        <taxon>Magnoliopsida</taxon>
        <taxon>Trochodendrales</taxon>
        <taxon>Trochodendraceae</taxon>
        <taxon>Tetracentron</taxon>
    </lineage>
</organism>
<name>A0A834YZV2_TETSI</name>
<evidence type="ECO:0000313" key="2">
    <source>
        <dbReference type="EMBL" id="KAF8396645.1"/>
    </source>
</evidence>
<proteinExistence type="predicted"/>
<dbReference type="AlphaFoldDB" id="A0A834YZV2"/>
<keyword evidence="3" id="KW-1185">Reference proteome</keyword>
<accession>A0A834YZV2</accession>
<feature type="compositionally biased region" description="Low complexity" evidence="1">
    <location>
        <begin position="318"/>
        <end position="327"/>
    </location>
</feature>
<dbReference type="PANTHER" id="PTHR37721">
    <property type="entry name" value="OS05G0464200 PROTEIN"/>
    <property type="match status" value="1"/>
</dbReference>
<evidence type="ECO:0000313" key="3">
    <source>
        <dbReference type="Proteomes" id="UP000655225"/>
    </source>
</evidence>
<dbReference type="PANTHER" id="PTHR37721:SF1">
    <property type="entry name" value="OS05G0464200 PROTEIN"/>
    <property type="match status" value="1"/>
</dbReference>
<protein>
    <submittedName>
        <fullName evidence="2">Uncharacterized protein</fullName>
    </submittedName>
</protein>
<dbReference type="EMBL" id="JABCRI010000012">
    <property type="protein sequence ID" value="KAF8396645.1"/>
    <property type="molecule type" value="Genomic_DNA"/>
</dbReference>
<sequence length="478" mass="51333">MITPIITDLSVPNRSYTTFAPPEFGAGRLLSVDPLPPAPQEEQMRASLLYNFADLDVGLPKTVESKEKIVETLIEAPAAQPAEANPLVDLAAIQVSFPHRDGDLGCRGEEQQPRPVAAQVPPRAPEPIQVRFVQLDINPDQEEYSSDYSSDVSVDGFDDSTIKIENPILSVAATHIEVDCHFKYRRTSSKQIHLLLMLRLSSKFSATVVAMTEASEDHEVTLKVSLFLDRGRKSINSFSVCPLLLHRGSGASIVLTQLIAMSNGTAKPLKKEKATLPPNRGQIQVNIIGDLVKFVTTVASKACGGLGRKREAEGGGSSASTTPPSSTYHSEGREVISPLFIPSTGSIPIVSLASYRFYPTPAEVCTSQLSPFEPARAVYPEIIFYLRPPKFSDLSLCVFGGMEKGDSTPSKKEKASFPPKRGQIKAKIFGDIVKTVVTVVSKAGGGLGKKRGEGSGGESSTSTSPPQSSYNSEGNSDS</sequence>
<reference evidence="2 3" key="1">
    <citation type="submission" date="2020-04" db="EMBL/GenBank/DDBJ databases">
        <title>Plant Genome Project.</title>
        <authorList>
            <person name="Zhang R.-G."/>
        </authorList>
    </citation>
    <scope>NUCLEOTIDE SEQUENCE [LARGE SCALE GENOMIC DNA]</scope>
    <source>
        <strain evidence="2">YNK0</strain>
        <tissue evidence="2">Leaf</tissue>
    </source>
</reference>
<dbReference type="Proteomes" id="UP000655225">
    <property type="component" value="Unassembled WGS sequence"/>
</dbReference>